<feature type="compositionally biased region" description="Polar residues" evidence="1">
    <location>
        <begin position="50"/>
        <end position="74"/>
    </location>
</feature>
<dbReference type="Proteomes" id="UP000288429">
    <property type="component" value="Unassembled WGS sequence"/>
</dbReference>
<feature type="compositionally biased region" description="Basic and acidic residues" evidence="1">
    <location>
        <begin position="185"/>
        <end position="204"/>
    </location>
</feature>
<accession>A0A428V3B0</accession>
<feature type="compositionally biased region" description="Basic and acidic residues" evidence="1">
    <location>
        <begin position="291"/>
        <end position="341"/>
    </location>
</feature>
<proteinExistence type="predicted"/>
<reference evidence="2 3" key="1">
    <citation type="submission" date="2017-06" db="EMBL/GenBank/DDBJ databases">
        <title>Cmopartive genomic analysis of Ambrosia Fusariam Clade fungi.</title>
        <authorList>
            <person name="Stajich J.E."/>
            <person name="Carrillo J."/>
            <person name="Kijimoto T."/>
            <person name="Eskalen A."/>
            <person name="O'Donnell K."/>
            <person name="Kasson M."/>
        </authorList>
    </citation>
    <scope>NUCLEOTIDE SEQUENCE [LARGE SCALE GENOMIC DNA]</scope>
    <source>
        <strain evidence="2 3">NRRL 20438</strain>
    </source>
</reference>
<keyword evidence="3" id="KW-1185">Reference proteome</keyword>
<feature type="region of interest" description="Disordered" evidence="1">
    <location>
        <begin position="1"/>
        <end position="400"/>
    </location>
</feature>
<feature type="compositionally biased region" description="Basic and acidic residues" evidence="1">
    <location>
        <begin position="262"/>
        <end position="277"/>
    </location>
</feature>
<evidence type="ECO:0000313" key="3">
    <source>
        <dbReference type="Proteomes" id="UP000288429"/>
    </source>
</evidence>
<name>A0A428V3B0_9HYPO</name>
<evidence type="ECO:0000256" key="1">
    <source>
        <dbReference type="SAM" id="MobiDB-lite"/>
    </source>
</evidence>
<gene>
    <name evidence="2" type="ORF">CDV31_000044</name>
</gene>
<evidence type="ECO:0000313" key="2">
    <source>
        <dbReference type="EMBL" id="RSM20997.1"/>
    </source>
</evidence>
<dbReference type="EMBL" id="NIZV01000001">
    <property type="protein sequence ID" value="RSM20997.1"/>
    <property type="molecule type" value="Genomic_DNA"/>
</dbReference>
<organism evidence="2 3">
    <name type="scientific">Fusarium ambrosium</name>
    <dbReference type="NCBI Taxonomy" id="131363"/>
    <lineage>
        <taxon>Eukaryota</taxon>
        <taxon>Fungi</taxon>
        <taxon>Dikarya</taxon>
        <taxon>Ascomycota</taxon>
        <taxon>Pezizomycotina</taxon>
        <taxon>Sordariomycetes</taxon>
        <taxon>Hypocreomycetidae</taxon>
        <taxon>Hypocreales</taxon>
        <taxon>Nectriaceae</taxon>
        <taxon>Fusarium</taxon>
        <taxon>Fusarium solani species complex</taxon>
    </lineage>
</organism>
<dbReference type="AlphaFoldDB" id="A0A428V3B0"/>
<feature type="compositionally biased region" description="Basic and acidic residues" evidence="1">
    <location>
        <begin position="228"/>
        <end position="249"/>
    </location>
</feature>
<feature type="compositionally biased region" description="Acidic residues" evidence="1">
    <location>
        <begin position="111"/>
        <end position="120"/>
    </location>
</feature>
<comment type="caution">
    <text evidence="2">The sequence shown here is derived from an EMBL/GenBank/DDBJ whole genome shotgun (WGS) entry which is preliminary data.</text>
</comment>
<protein>
    <submittedName>
        <fullName evidence="2">Uncharacterized protein</fullName>
    </submittedName>
</protein>
<sequence length="429" mass="47654">MSTPYWGQLPGPKVAAQAGHARRRSESDDYTYNADRRSSFDVPPVRRSNRASIQTQNTEAPSESTFSPHDSPSAASFAPQGLAPRPPSYRQGPGEPSDSRRPRRPSRQQDLQDEEEEDGDLSPILPAAPEVPRGPPVSYRHPYGNGGLPYTYTATGAPAPPQPYGGASMQVDDMENDDYQKSSQRAREYQQSDRAQADLTRRDTSASAYGPPSRRATTGGSSGRHKNITKEEKRARVEAAERRARERQALRAGKQPAGQQPRTHERKPSVAYGERRPSAAAAPIPVTQNPARREVSREVPREIHREAPREAHRDIPRDAPRDFSREIPQEAPREAPRETYREPPPPEAPVQKESSSRHRGPLTQHPPEEAHHYSSGALLEPEEVHPAPRHTKLDSGIPKRNLSFRERAVRDHVALPEAAQPLPRVGDSP</sequence>